<dbReference type="Proteomes" id="UP001287356">
    <property type="component" value="Unassembled WGS sequence"/>
</dbReference>
<reference evidence="2" key="2">
    <citation type="submission" date="2023-06" db="EMBL/GenBank/DDBJ databases">
        <authorList>
            <consortium name="Lawrence Berkeley National Laboratory"/>
            <person name="Haridas S."/>
            <person name="Hensen N."/>
            <person name="Bonometti L."/>
            <person name="Westerberg I."/>
            <person name="Brannstrom I.O."/>
            <person name="Guillou S."/>
            <person name="Cros-Aarteil S."/>
            <person name="Calhoun S."/>
            <person name="Kuo A."/>
            <person name="Mondo S."/>
            <person name="Pangilinan J."/>
            <person name="Riley R."/>
            <person name="Labutti K."/>
            <person name="Andreopoulos B."/>
            <person name="Lipzen A."/>
            <person name="Chen C."/>
            <person name="Yanf M."/>
            <person name="Daum C."/>
            <person name="Ng V."/>
            <person name="Clum A."/>
            <person name="Steindorff A."/>
            <person name="Ohm R."/>
            <person name="Martin F."/>
            <person name="Silar P."/>
            <person name="Natvig D."/>
            <person name="Lalanne C."/>
            <person name="Gautier V."/>
            <person name="Ament-Velasquez S.L."/>
            <person name="Kruys A."/>
            <person name="Hutchinson M.I."/>
            <person name="Powell A.J."/>
            <person name="Barry K."/>
            <person name="Miller A.N."/>
            <person name="Grigoriev I.V."/>
            <person name="Debuchy R."/>
            <person name="Gladieux P."/>
            <person name="Thoren M.H."/>
            <person name="Johannesson H."/>
        </authorList>
    </citation>
    <scope>NUCLEOTIDE SEQUENCE</scope>
    <source>
        <strain evidence="2">CBS 958.72</strain>
    </source>
</reference>
<proteinExistence type="predicted"/>
<evidence type="ECO:0000313" key="2">
    <source>
        <dbReference type="EMBL" id="KAK3369036.1"/>
    </source>
</evidence>
<accession>A0AAE0K2W8</accession>
<evidence type="ECO:0000259" key="1">
    <source>
        <dbReference type="Pfam" id="PF06985"/>
    </source>
</evidence>
<dbReference type="InterPro" id="IPR052895">
    <property type="entry name" value="HetReg/Transcr_Mod"/>
</dbReference>
<dbReference type="EMBL" id="JAULSN010000006">
    <property type="protein sequence ID" value="KAK3369036.1"/>
    <property type="molecule type" value="Genomic_DNA"/>
</dbReference>
<keyword evidence="3" id="KW-1185">Reference proteome</keyword>
<dbReference type="PANTHER" id="PTHR24148:SF64">
    <property type="entry name" value="HETEROKARYON INCOMPATIBILITY DOMAIN-CONTAINING PROTEIN"/>
    <property type="match status" value="1"/>
</dbReference>
<sequence length="581" mass="65752">MEDRFDRPDLDRPFLDRPFLRKYVYEPLRHENSEIRLLTLTPPTSDSTTLECRLSHVPLPKAPRYIALSYHWGDPTVTINIKVNGREIGVTVSLEAALQRLRAAGSYVVWADALCINQTDKQEKSLQIPRISAVFRKAYEVAVWLGDDLGIDETSREYLRAETAPKLEGDTCLSTLPVFNSLLDRPFWRRVWIIQELAVASCITLYWRLADENVCRFTMLRGVRKKVLTRQPIRLLDALHRTRSSLATDPRDKIFALLGLTFDAQHFVPEPSYMGSVSDSFREFATSLLESNEPLDFIYLRSANRKVGAELPSWVTDWTDLDDPVAHRQFEYIMALETPVPEDPDTDRDAVISKSGLELEARGVLFDTVDGLGTALAMDSGDVSADEIAITHNLITPYSSEDEISSIIHKTLVSAELLPGDQCKISDGLHGDFHHLWSIETPQQLEELSTVVSSAPSNSICIWLAENRSFIVYGRTIEWWTKRWSLLGTESNSVQDARHFFNAIQSRMRLLMTEKGYLGWAHPQTRKGDKVAILFGCSRPVILRVCQGGYRIVGDACLSGQSIDGLRKITVDEKVENVRIL</sequence>
<gene>
    <name evidence="2" type="ORF">B0T24DRAFT_631494</name>
</gene>
<evidence type="ECO:0000313" key="3">
    <source>
        <dbReference type="Proteomes" id="UP001287356"/>
    </source>
</evidence>
<dbReference type="AlphaFoldDB" id="A0AAE0K2W8"/>
<name>A0AAE0K2W8_9PEZI</name>
<protein>
    <submittedName>
        <fullName evidence="2">Heterokaryon incompatibility protein-domain-containing protein</fullName>
    </submittedName>
</protein>
<dbReference type="Pfam" id="PF06985">
    <property type="entry name" value="HET"/>
    <property type="match status" value="1"/>
</dbReference>
<dbReference type="PANTHER" id="PTHR24148">
    <property type="entry name" value="ANKYRIN REPEAT DOMAIN-CONTAINING PROTEIN 39 HOMOLOG-RELATED"/>
    <property type="match status" value="1"/>
</dbReference>
<organism evidence="2 3">
    <name type="scientific">Lasiosphaeria ovina</name>
    <dbReference type="NCBI Taxonomy" id="92902"/>
    <lineage>
        <taxon>Eukaryota</taxon>
        <taxon>Fungi</taxon>
        <taxon>Dikarya</taxon>
        <taxon>Ascomycota</taxon>
        <taxon>Pezizomycotina</taxon>
        <taxon>Sordariomycetes</taxon>
        <taxon>Sordariomycetidae</taxon>
        <taxon>Sordariales</taxon>
        <taxon>Lasiosphaeriaceae</taxon>
        <taxon>Lasiosphaeria</taxon>
    </lineage>
</organism>
<dbReference type="InterPro" id="IPR010730">
    <property type="entry name" value="HET"/>
</dbReference>
<reference evidence="2" key="1">
    <citation type="journal article" date="2023" name="Mol. Phylogenet. Evol.">
        <title>Genome-scale phylogeny and comparative genomics of the fungal order Sordariales.</title>
        <authorList>
            <person name="Hensen N."/>
            <person name="Bonometti L."/>
            <person name="Westerberg I."/>
            <person name="Brannstrom I.O."/>
            <person name="Guillou S."/>
            <person name="Cros-Aarteil S."/>
            <person name="Calhoun S."/>
            <person name="Haridas S."/>
            <person name="Kuo A."/>
            <person name="Mondo S."/>
            <person name="Pangilinan J."/>
            <person name="Riley R."/>
            <person name="LaButti K."/>
            <person name="Andreopoulos B."/>
            <person name="Lipzen A."/>
            <person name="Chen C."/>
            <person name="Yan M."/>
            <person name="Daum C."/>
            <person name="Ng V."/>
            <person name="Clum A."/>
            <person name="Steindorff A."/>
            <person name="Ohm R.A."/>
            <person name="Martin F."/>
            <person name="Silar P."/>
            <person name="Natvig D.O."/>
            <person name="Lalanne C."/>
            <person name="Gautier V."/>
            <person name="Ament-Velasquez S.L."/>
            <person name="Kruys A."/>
            <person name="Hutchinson M.I."/>
            <person name="Powell A.J."/>
            <person name="Barry K."/>
            <person name="Miller A.N."/>
            <person name="Grigoriev I.V."/>
            <person name="Debuchy R."/>
            <person name="Gladieux P."/>
            <person name="Hiltunen Thoren M."/>
            <person name="Johannesson H."/>
        </authorList>
    </citation>
    <scope>NUCLEOTIDE SEQUENCE</scope>
    <source>
        <strain evidence="2">CBS 958.72</strain>
    </source>
</reference>
<comment type="caution">
    <text evidence="2">The sequence shown here is derived from an EMBL/GenBank/DDBJ whole genome shotgun (WGS) entry which is preliminary data.</text>
</comment>
<feature type="domain" description="Heterokaryon incompatibility" evidence="1">
    <location>
        <begin position="65"/>
        <end position="196"/>
    </location>
</feature>